<dbReference type="InterPro" id="IPR037523">
    <property type="entry name" value="VOC_core"/>
</dbReference>
<keyword evidence="1" id="KW-0479">Metal-binding</keyword>
<name>F9DUQ3_9BACL</name>
<dbReference type="Proteomes" id="UP000005316">
    <property type="component" value="Unassembled WGS sequence"/>
</dbReference>
<dbReference type="PROSITE" id="PS00934">
    <property type="entry name" value="GLYOXALASE_I_1"/>
    <property type="match status" value="2"/>
</dbReference>
<dbReference type="STRING" id="759851.SAMN04244570_0142"/>
<evidence type="ECO:0000259" key="2">
    <source>
        <dbReference type="PROSITE" id="PS51819"/>
    </source>
</evidence>
<dbReference type="InterPro" id="IPR018146">
    <property type="entry name" value="Glyoxalase_1_CS"/>
</dbReference>
<dbReference type="EC" id="4.4.1.5" evidence="3"/>
<dbReference type="eggNOG" id="COG2514">
    <property type="taxonomic scope" value="Bacteria"/>
</dbReference>
<feature type="domain" description="VOC" evidence="2">
    <location>
        <begin position="173"/>
        <end position="287"/>
    </location>
</feature>
<dbReference type="Pfam" id="PF00903">
    <property type="entry name" value="Glyoxalase"/>
    <property type="match status" value="2"/>
</dbReference>
<reference evidence="3 4" key="1">
    <citation type="submission" date="2011-04" db="EMBL/GenBank/DDBJ databases">
        <authorList>
            <person name="Muzny D."/>
            <person name="Qin X."/>
            <person name="Deng J."/>
            <person name="Jiang H."/>
            <person name="Liu Y."/>
            <person name="Qu J."/>
            <person name="Song X.-Z."/>
            <person name="Zhang L."/>
            <person name="Thornton R."/>
            <person name="Coyle M."/>
            <person name="Francisco L."/>
            <person name="Jackson L."/>
            <person name="Javaid M."/>
            <person name="Korchina V."/>
            <person name="Kovar C."/>
            <person name="Mata R."/>
            <person name="Mathew T."/>
            <person name="Ngo R."/>
            <person name="Nguyen L."/>
            <person name="Nguyen N."/>
            <person name="Okwuonu G."/>
            <person name="Ongeri F."/>
            <person name="Pham C."/>
            <person name="Simmons D."/>
            <person name="Wilczek-Boney K."/>
            <person name="Hale W."/>
            <person name="Jakkamsetti A."/>
            <person name="Pham P."/>
            <person name="Ruth R."/>
            <person name="San Lucas F."/>
            <person name="Warren J."/>
            <person name="Zhang J."/>
            <person name="Zhao Z."/>
            <person name="Zhou C."/>
            <person name="Zhu D."/>
            <person name="Lee S."/>
            <person name="Bess C."/>
            <person name="Blankenburg K."/>
            <person name="Forbes L."/>
            <person name="Fu Q."/>
            <person name="Gubbala S."/>
            <person name="Hirani K."/>
            <person name="Jayaseelan J.C."/>
            <person name="Lara F."/>
            <person name="Munidasa M."/>
            <person name="Palculict T."/>
            <person name="Patil S."/>
            <person name="Pu L.-L."/>
            <person name="Saada N."/>
            <person name="Tang L."/>
            <person name="Weissenberger G."/>
            <person name="Zhu Y."/>
            <person name="Hemphill L."/>
            <person name="Shang Y."/>
            <person name="Youmans B."/>
            <person name="Ayvaz T."/>
            <person name="Ross M."/>
            <person name="Santibanez J."/>
            <person name="Aqrawi P."/>
            <person name="Gross S."/>
            <person name="Joshi V."/>
            <person name="Fowler G."/>
            <person name="Nazareth L."/>
            <person name="Reid J."/>
            <person name="Worley K."/>
            <person name="Petrosino J."/>
            <person name="Highlander S."/>
            <person name="Gibbs R."/>
        </authorList>
    </citation>
    <scope>NUCLEOTIDE SEQUENCE [LARGE SCALE GENOMIC DNA]</scope>
    <source>
        <strain evidence="3 4">2681</strain>
    </source>
</reference>
<protein>
    <submittedName>
        <fullName evidence="3">Glyoxalase</fullName>
        <ecNumber evidence="3">4.4.1.5</ecNumber>
    </submittedName>
</protein>
<sequence>MGVINMKFHSKPNTYVGHVNIKVQNINRSLVFYQEVLGFEILEKTEKAVKLTTDGITSVLSIEQPENVIPKQGRTTGLYHFALLLPKRSDLADIVHHFAEIGLRYGSSDHLVSEALYLSDPDGNGIEIYIDRDPSEWTWNNGEVSMTVDPLNFEELLSVTKRQSWSGLPAGTVMGHIHLHVAELKKAEEFYSKGLGFEVVNRYGNQALFLSTGKYHHQIALNTWVGVGAPAPSENSVGLESFTIVLADEATRDYTIAQLKSIGASVTEERGSFITYDPSGNRIYLEI</sequence>
<evidence type="ECO:0000256" key="1">
    <source>
        <dbReference type="ARBA" id="ARBA00022723"/>
    </source>
</evidence>
<evidence type="ECO:0000313" key="4">
    <source>
        <dbReference type="Proteomes" id="UP000005316"/>
    </source>
</evidence>
<dbReference type="PANTHER" id="PTHR43279">
    <property type="entry name" value="CATECHOL-2,3-DIOXYGENASE"/>
    <property type="match status" value="1"/>
</dbReference>
<dbReference type="PROSITE" id="PS51819">
    <property type="entry name" value="VOC"/>
    <property type="match status" value="2"/>
</dbReference>
<evidence type="ECO:0000313" key="3">
    <source>
        <dbReference type="EMBL" id="EGQ24178.1"/>
    </source>
</evidence>
<dbReference type="Gene3D" id="3.10.180.10">
    <property type="entry name" value="2,3-Dihydroxybiphenyl 1,2-Dioxygenase, domain 1"/>
    <property type="match status" value="2"/>
</dbReference>
<dbReference type="PANTHER" id="PTHR43279:SF1">
    <property type="entry name" value="CATECHOL-2,3-DIOXYGENASE"/>
    <property type="match status" value="1"/>
</dbReference>
<dbReference type="CDD" id="cd16359">
    <property type="entry name" value="VOC_BsCatE_like_C"/>
    <property type="match status" value="1"/>
</dbReference>
<keyword evidence="3" id="KW-0456">Lyase</keyword>
<dbReference type="SUPFAM" id="SSF54593">
    <property type="entry name" value="Glyoxalase/Bleomycin resistance protein/Dihydroxybiphenyl dioxygenase"/>
    <property type="match status" value="2"/>
</dbReference>
<organism evidence="3 4">
    <name type="scientific">Sporosarcina newyorkensis 2681</name>
    <dbReference type="NCBI Taxonomy" id="1027292"/>
    <lineage>
        <taxon>Bacteria</taxon>
        <taxon>Bacillati</taxon>
        <taxon>Bacillota</taxon>
        <taxon>Bacilli</taxon>
        <taxon>Bacillales</taxon>
        <taxon>Caryophanaceae</taxon>
        <taxon>Sporosarcina</taxon>
    </lineage>
</organism>
<dbReference type="InterPro" id="IPR004360">
    <property type="entry name" value="Glyas_Fos-R_dOase_dom"/>
</dbReference>
<accession>F9DUQ3</accession>
<dbReference type="EMBL" id="AFPZ01000075">
    <property type="protein sequence ID" value="EGQ24178.1"/>
    <property type="molecule type" value="Genomic_DNA"/>
</dbReference>
<proteinExistence type="predicted"/>
<dbReference type="GO" id="GO:0046872">
    <property type="term" value="F:metal ion binding"/>
    <property type="evidence" value="ECO:0007669"/>
    <property type="project" value="UniProtKB-KW"/>
</dbReference>
<dbReference type="HOGENOM" id="CLU_059557_0_0_9"/>
<dbReference type="AlphaFoldDB" id="F9DUQ3"/>
<gene>
    <name evidence="3" type="ORF">HMPREF9372_2534</name>
</gene>
<dbReference type="GO" id="GO:0004462">
    <property type="term" value="F:lactoylglutathione lyase activity"/>
    <property type="evidence" value="ECO:0007669"/>
    <property type="project" value="UniProtKB-EC"/>
</dbReference>
<feature type="domain" description="VOC" evidence="2">
    <location>
        <begin position="15"/>
        <end position="131"/>
    </location>
</feature>
<dbReference type="InterPro" id="IPR029068">
    <property type="entry name" value="Glyas_Bleomycin-R_OHBP_Dase"/>
</dbReference>
<comment type="caution">
    <text evidence="3">The sequence shown here is derived from an EMBL/GenBank/DDBJ whole genome shotgun (WGS) entry which is preliminary data.</text>
</comment>